<evidence type="ECO:0000313" key="2">
    <source>
        <dbReference type="EMBL" id="CAB3236291.1"/>
    </source>
</evidence>
<feature type="compositionally biased region" description="Polar residues" evidence="1">
    <location>
        <begin position="386"/>
        <end position="400"/>
    </location>
</feature>
<evidence type="ECO:0000256" key="1">
    <source>
        <dbReference type="SAM" id="MobiDB-lite"/>
    </source>
</evidence>
<evidence type="ECO:0000313" key="3">
    <source>
        <dbReference type="Proteomes" id="UP000494106"/>
    </source>
</evidence>
<dbReference type="OrthoDB" id="10004495at2759"/>
<proteinExistence type="predicted"/>
<dbReference type="Proteomes" id="UP000494106">
    <property type="component" value="Unassembled WGS sequence"/>
</dbReference>
<dbReference type="InterPro" id="IPR013761">
    <property type="entry name" value="SAM/pointed_sf"/>
</dbReference>
<protein>
    <recommendedName>
        <fullName evidence="4">SAM domain-containing protein</fullName>
    </recommendedName>
</protein>
<evidence type="ECO:0008006" key="4">
    <source>
        <dbReference type="Google" id="ProtNLM"/>
    </source>
</evidence>
<feature type="region of interest" description="Disordered" evidence="1">
    <location>
        <begin position="1"/>
        <end position="22"/>
    </location>
</feature>
<feature type="region of interest" description="Disordered" evidence="1">
    <location>
        <begin position="367"/>
        <end position="400"/>
    </location>
</feature>
<organism evidence="2 3">
    <name type="scientific">Arctia plantaginis</name>
    <name type="common">Wood tiger moth</name>
    <name type="synonym">Phalaena plantaginis</name>
    <dbReference type="NCBI Taxonomy" id="874455"/>
    <lineage>
        <taxon>Eukaryota</taxon>
        <taxon>Metazoa</taxon>
        <taxon>Ecdysozoa</taxon>
        <taxon>Arthropoda</taxon>
        <taxon>Hexapoda</taxon>
        <taxon>Insecta</taxon>
        <taxon>Pterygota</taxon>
        <taxon>Neoptera</taxon>
        <taxon>Endopterygota</taxon>
        <taxon>Lepidoptera</taxon>
        <taxon>Glossata</taxon>
        <taxon>Ditrysia</taxon>
        <taxon>Noctuoidea</taxon>
        <taxon>Erebidae</taxon>
        <taxon>Arctiinae</taxon>
        <taxon>Arctia</taxon>
    </lineage>
</organism>
<dbReference type="AlphaFoldDB" id="A0A8S0ZWF6"/>
<dbReference type="Gene3D" id="1.10.150.50">
    <property type="entry name" value="Transcription Factor, Ets-1"/>
    <property type="match status" value="1"/>
</dbReference>
<name>A0A8S0ZWF6_ARCPL</name>
<feature type="compositionally biased region" description="Polar residues" evidence="1">
    <location>
        <begin position="1"/>
        <end position="14"/>
    </location>
</feature>
<dbReference type="SUPFAM" id="SSF47769">
    <property type="entry name" value="SAM/Pointed domain"/>
    <property type="match status" value="1"/>
</dbReference>
<reference evidence="2 3" key="1">
    <citation type="submission" date="2020-04" db="EMBL/GenBank/DDBJ databases">
        <authorList>
            <person name="Wallbank WR R."/>
            <person name="Pardo Diaz C."/>
            <person name="Kozak K."/>
            <person name="Martin S."/>
            <person name="Jiggins C."/>
            <person name="Moest M."/>
            <person name="Warren A I."/>
            <person name="Byers J.R.P. K."/>
            <person name="Montejo-Kovacevich G."/>
            <person name="Yen C E."/>
        </authorList>
    </citation>
    <scope>NUCLEOTIDE SEQUENCE [LARGE SCALE GENOMIC DNA]</scope>
</reference>
<gene>
    <name evidence="2" type="ORF">APLA_LOCUS6452</name>
</gene>
<dbReference type="EMBL" id="CADEBC010000486">
    <property type="protein sequence ID" value="CAB3236291.1"/>
    <property type="molecule type" value="Genomic_DNA"/>
</dbReference>
<accession>A0A8S0ZWF6</accession>
<keyword evidence="3" id="KW-1185">Reference proteome</keyword>
<comment type="caution">
    <text evidence="2">The sequence shown here is derived from an EMBL/GenBank/DDBJ whole genome shotgun (WGS) entry which is preliminary data.</text>
</comment>
<sequence length="843" mass="95267">MVSRLGTVTMQQPLAPQPDQMGTQQTLGQQMVLCPVRLVYETQILVQPGDHIQPNQTFFINPQNPPPWMQNSLQNSLQPRQPIQNQVVYVHQLPNNIVSSIQQPMDQNQLYLQQNYPNFQLQQQMLTQNPQEMRSAVQLTNIMPNMVQSMQQNVPNERTVQNNRPMQANPQMIQNQISVNRPIQHQMGNPTLEVQGQVVMRPQMHQQGNIQRSVMNVNQMQNLQQQNLANLQNVVSNTGQNFLPNTGRPGSNMNTVRTSIPNNVVNVAAVPKVREITPLNVENKTVNSPIGNVAPNVRNFVPNYYRPIQPRPQIGHNTTNMPKVQQHIPVQTIQNSPVYDHSKNNNLHNTTNNFAIIQELNNPIINKKRKSESPDETQRKLPTPTLKPNYNTQAIPKPNYNHTQESISKPHYYTVQQNMNVTKLVSEMGTNTSPVHRPKLNPQIQINSPQINKPAIEIEPNINKDSSGLQDKEKLIRNTVFTQARGRVLQDKIDESKPQQMEIATETTEQVKIAAIKAEPALRAVEEQPKPAEIPKAISDIAAGTDIIIKIVKETNKNEKEVEINLPPPKTIKIEEKQVEKIKQLNKTEQVASVSEQVASVSEQVASVSVSEQVASVSEQVASVSEQVASVSEQVASVSVSEQVASVSEKVASDNEKMDQENDEQLLVSDRNTIKQEKIDILTHVVDGYVIQESNIAFPIRKPLKEKILYTNTKSEENEKKDLLRESIKEELKSNAVDIPLLPFHYLLLESAKEEKEKAEEREKEEAKVRGNPFSQLEHTTVKSWTVDDLTAHLLKFSWKDTVSLLQDHEIDGESLYLVSKQQLLTIGVTEEHADVICEFVKS</sequence>